<reference evidence="2" key="1">
    <citation type="submission" date="2015-03" db="EMBL/GenBank/DDBJ databases">
        <authorList>
            <consortium name="Pathogen Informatics"/>
        </authorList>
    </citation>
    <scope>NUCLEOTIDE SEQUENCE [LARGE SCALE GENOMIC DNA]</scope>
    <source>
        <strain evidence="2">N09902308</strain>
    </source>
</reference>
<dbReference type="EMBL" id="CSBK01000997">
    <property type="protein sequence ID" value="COY19456.1"/>
    <property type="molecule type" value="Genomic_DNA"/>
</dbReference>
<comment type="caution">
    <text evidence="1">The sequence shown here is derived from an EMBL/GenBank/DDBJ whole genome shotgun (WGS) entry which is preliminary data.</text>
</comment>
<gene>
    <name evidence="1" type="ORF">ERS007739_02242</name>
</gene>
<proteinExistence type="predicted"/>
<accession>A0A916LB92</accession>
<dbReference type="Proteomes" id="UP000039021">
    <property type="component" value="Unassembled WGS sequence"/>
</dbReference>
<evidence type="ECO:0000313" key="2">
    <source>
        <dbReference type="Proteomes" id="UP000039021"/>
    </source>
</evidence>
<name>A0A916LB92_MYCTX</name>
<evidence type="ECO:0000313" key="1">
    <source>
        <dbReference type="EMBL" id="COY19456.1"/>
    </source>
</evidence>
<dbReference type="AlphaFoldDB" id="A0A916LB92"/>
<protein>
    <submittedName>
        <fullName evidence="1">Uncharacterized protein</fullName>
    </submittedName>
</protein>
<organism evidence="1 2">
    <name type="scientific">Mycobacterium tuberculosis</name>
    <dbReference type="NCBI Taxonomy" id="1773"/>
    <lineage>
        <taxon>Bacteria</taxon>
        <taxon>Bacillati</taxon>
        <taxon>Actinomycetota</taxon>
        <taxon>Actinomycetes</taxon>
        <taxon>Mycobacteriales</taxon>
        <taxon>Mycobacteriaceae</taxon>
        <taxon>Mycobacterium</taxon>
        <taxon>Mycobacterium tuberculosis complex</taxon>
    </lineage>
</organism>
<sequence length="124" mass="12937">MNANSVPTLTISSSLVIGNTDAVVATNTATSTVTRTGVPREPVLANCRGTKPSRAMANSTRHCPSINTITTVVSPASAPTEMMPLAQYTPLAWNAVARFAGPRPGTVRSWVYGTMPDSTTDTAT</sequence>